<comment type="caution">
    <text evidence="2">The sequence shown here is derived from an EMBL/GenBank/DDBJ whole genome shotgun (WGS) entry which is preliminary data.</text>
</comment>
<evidence type="ECO:0000256" key="1">
    <source>
        <dbReference type="SAM" id="Phobius"/>
    </source>
</evidence>
<evidence type="ECO:0000313" key="3">
    <source>
        <dbReference type="Proteomes" id="UP000499080"/>
    </source>
</evidence>
<reference evidence="2 3" key="1">
    <citation type="journal article" date="2019" name="Sci. Rep.">
        <title>Orb-weaving spider Araneus ventricosus genome elucidates the spidroin gene catalogue.</title>
        <authorList>
            <person name="Kono N."/>
            <person name="Nakamura H."/>
            <person name="Ohtoshi R."/>
            <person name="Moran D.A.P."/>
            <person name="Shinohara A."/>
            <person name="Yoshida Y."/>
            <person name="Fujiwara M."/>
            <person name="Mori M."/>
            <person name="Tomita M."/>
            <person name="Arakawa K."/>
        </authorList>
    </citation>
    <scope>NUCLEOTIDE SEQUENCE [LARGE SCALE GENOMIC DNA]</scope>
</reference>
<dbReference type="EMBL" id="BGPR01009109">
    <property type="protein sequence ID" value="GBN38041.1"/>
    <property type="molecule type" value="Genomic_DNA"/>
</dbReference>
<gene>
    <name evidence="2" type="ORF">AVEN_125840_1</name>
</gene>
<keyword evidence="1" id="KW-1133">Transmembrane helix</keyword>
<feature type="transmembrane region" description="Helical" evidence="1">
    <location>
        <begin position="60"/>
        <end position="83"/>
    </location>
</feature>
<keyword evidence="1" id="KW-0472">Membrane</keyword>
<dbReference type="AlphaFoldDB" id="A0A4Y2NFC4"/>
<name>A0A4Y2NFC4_ARAVE</name>
<feature type="transmembrane region" description="Helical" evidence="1">
    <location>
        <begin position="12"/>
        <end position="29"/>
    </location>
</feature>
<evidence type="ECO:0000313" key="2">
    <source>
        <dbReference type="EMBL" id="GBN38041.1"/>
    </source>
</evidence>
<organism evidence="2 3">
    <name type="scientific">Araneus ventricosus</name>
    <name type="common">Orbweaver spider</name>
    <name type="synonym">Epeira ventricosa</name>
    <dbReference type="NCBI Taxonomy" id="182803"/>
    <lineage>
        <taxon>Eukaryota</taxon>
        <taxon>Metazoa</taxon>
        <taxon>Ecdysozoa</taxon>
        <taxon>Arthropoda</taxon>
        <taxon>Chelicerata</taxon>
        <taxon>Arachnida</taxon>
        <taxon>Araneae</taxon>
        <taxon>Araneomorphae</taxon>
        <taxon>Entelegynae</taxon>
        <taxon>Araneoidea</taxon>
        <taxon>Araneidae</taxon>
        <taxon>Araneus</taxon>
    </lineage>
</organism>
<keyword evidence="1" id="KW-0812">Transmembrane</keyword>
<feature type="transmembrane region" description="Helical" evidence="1">
    <location>
        <begin position="125"/>
        <end position="146"/>
    </location>
</feature>
<sequence>MSNVSGSQLPVAVRIFRVLLEGNVFWILYTMMTKGQKIRTLLQDVQYLGSRLNSRINPTWINTGVIIIVMVPLVSFLASLLPFEERDCKRMVMYYLFFLFHGPDRQNCKIWHIILPLIYIPVNKLYTAVTILIVICCYFLRNLIFIPSKTRISANKMDCINFQVHLSAYDRIIEVLNPSNKP</sequence>
<accession>A0A4Y2NFC4</accession>
<protein>
    <submittedName>
        <fullName evidence="2">Uncharacterized protein</fullName>
    </submittedName>
</protein>
<dbReference type="Proteomes" id="UP000499080">
    <property type="component" value="Unassembled WGS sequence"/>
</dbReference>
<keyword evidence="3" id="KW-1185">Reference proteome</keyword>
<proteinExistence type="predicted"/>